<dbReference type="InterPro" id="IPR014001">
    <property type="entry name" value="Helicase_ATP-bd"/>
</dbReference>
<dbReference type="GO" id="GO:0003676">
    <property type="term" value="F:nucleic acid binding"/>
    <property type="evidence" value="ECO:0007669"/>
    <property type="project" value="UniProtKB-UniRule"/>
</dbReference>
<reference evidence="10" key="1">
    <citation type="submission" date="2023-08" db="EMBL/GenBank/DDBJ databases">
        <authorList>
            <person name="Chen Y."/>
            <person name="Shah S."/>
            <person name="Dougan E. K."/>
            <person name="Thang M."/>
            <person name="Chan C."/>
        </authorList>
    </citation>
    <scope>NUCLEOTIDE SEQUENCE</scope>
</reference>
<dbReference type="InterPro" id="IPR001650">
    <property type="entry name" value="Helicase_C-like"/>
</dbReference>
<dbReference type="GO" id="GO:0005524">
    <property type="term" value="F:ATP binding"/>
    <property type="evidence" value="ECO:0007669"/>
    <property type="project" value="UniProtKB-KW"/>
</dbReference>
<feature type="domain" description="Helicase ATP-binding" evidence="8">
    <location>
        <begin position="139"/>
        <end position="325"/>
    </location>
</feature>
<feature type="region of interest" description="Disordered" evidence="6">
    <location>
        <begin position="1"/>
        <end position="34"/>
    </location>
</feature>
<evidence type="ECO:0000256" key="6">
    <source>
        <dbReference type="SAM" id="MobiDB-lite"/>
    </source>
</evidence>
<evidence type="ECO:0000256" key="3">
    <source>
        <dbReference type="ARBA" id="ARBA00022801"/>
    </source>
</evidence>
<dbReference type="SMART" id="SM00487">
    <property type="entry name" value="DEXDc"/>
    <property type="match status" value="1"/>
</dbReference>
<keyword evidence="5" id="KW-0067">ATP-binding</keyword>
<dbReference type="Gene3D" id="3.40.50.300">
    <property type="entry name" value="P-loop containing nucleotide triphosphate hydrolases"/>
    <property type="match status" value="2"/>
</dbReference>
<dbReference type="PROSITE" id="PS51194">
    <property type="entry name" value="HELICASE_CTER"/>
    <property type="match status" value="1"/>
</dbReference>
<feature type="domain" description="R3H" evidence="7">
    <location>
        <begin position="514"/>
        <end position="593"/>
    </location>
</feature>
<keyword evidence="4" id="KW-0347">Helicase</keyword>
<dbReference type="EC" id="3.6.4.13" evidence="1"/>
<proteinExistence type="predicted"/>
<evidence type="ECO:0000256" key="5">
    <source>
        <dbReference type="ARBA" id="ARBA00022840"/>
    </source>
</evidence>
<dbReference type="PROSITE" id="PS51192">
    <property type="entry name" value="HELICASE_ATP_BIND_1"/>
    <property type="match status" value="1"/>
</dbReference>
<evidence type="ECO:0000259" key="8">
    <source>
        <dbReference type="PROSITE" id="PS51192"/>
    </source>
</evidence>
<dbReference type="GO" id="GO:0003724">
    <property type="term" value="F:RNA helicase activity"/>
    <property type="evidence" value="ECO:0007669"/>
    <property type="project" value="UniProtKB-EC"/>
</dbReference>
<dbReference type="CDD" id="cd00268">
    <property type="entry name" value="DEADc"/>
    <property type="match status" value="1"/>
</dbReference>
<dbReference type="InterPro" id="IPR044742">
    <property type="entry name" value="DEAD/DEAH_RhlB"/>
</dbReference>
<evidence type="ECO:0000256" key="2">
    <source>
        <dbReference type="ARBA" id="ARBA00022741"/>
    </source>
</evidence>
<organism evidence="10 11">
    <name type="scientific">Effrenium voratum</name>
    <dbReference type="NCBI Taxonomy" id="2562239"/>
    <lineage>
        <taxon>Eukaryota</taxon>
        <taxon>Sar</taxon>
        <taxon>Alveolata</taxon>
        <taxon>Dinophyceae</taxon>
        <taxon>Suessiales</taxon>
        <taxon>Symbiodiniaceae</taxon>
        <taxon>Effrenium</taxon>
    </lineage>
</organism>
<dbReference type="InterPro" id="IPR011545">
    <property type="entry name" value="DEAD/DEAH_box_helicase_dom"/>
</dbReference>
<feature type="compositionally biased region" description="Basic and acidic residues" evidence="6">
    <location>
        <begin position="664"/>
        <end position="673"/>
    </location>
</feature>
<dbReference type="InterPro" id="IPR036867">
    <property type="entry name" value="R3H_dom_sf"/>
</dbReference>
<feature type="domain" description="Helicase C-terminal" evidence="9">
    <location>
        <begin position="353"/>
        <end position="542"/>
    </location>
</feature>
<dbReference type="Proteomes" id="UP001178507">
    <property type="component" value="Unassembled WGS sequence"/>
</dbReference>
<keyword evidence="11" id="KW-1185">Reference proteome</keyword>
<feature type="region of interest" description="Disordered" evidence="6">
    <location>
        <begin position="656"/>
        <end position="691"/>
    </location>
</feature>
<evidence type="ECO:0000313" key="10">
    <source>
        <dbReference type="EMBL" id="CAJ1381437.1"/>
    </source>
</evidence>
<name>A0AA36MRL7_9DINO</name>
<feature type="compositionally biased region" description="Gly residues" evidence="6">
    <location>
        <begin position="682"/>
        <end position="691"/>
    </location>
</feature>
<dbReference type="InterPro" id="IPR027417">
    <property type="entry name" value="P-loop_NTPase"/>
</dbReference>
<dbReference type="Gene3D" id="3.30.1370.50">
    <property type="entry name" value="R3H-like domain"/>
    <property type="match status" value="1"/>
</dbReference>
<dbReference type="Pfam" id="PF01424">
    <property type="entry name" value="R3H"/>
    <property type="match status" value="1"/>
</dbReference>
<evidence type="ECO:0000259" key="7">
    <source>
        <dbReference type="PROSITE" id="PS51061"/>
    </source>
</evidence>
<comment type="caution">
    <text evidence="10">The sequence shown here is derived from an EMBL/GenBank/DDBJ whole genome shotgun (WGS) entry which is preliminary data.</text>
</comment>
<keyword evidence="3" id="KW-0378">Hydrolase</keyword>
<dbReference type="AlphaFoldDB" id="A0AA36MRL7"/>
<evidence type="ECO:0000313" key="11">
    <source>
        <dbReference type="Proteomes" id="UP001178507"/>
    </source>
</evidence>
<gene>
    <name evidence="10" type="ORF">EVOR1521_LOCUS9127</name>
</gene>
<dbReference type="CDD" id="cd02325">
    <property type="entry name" value="R3H"/>
    <property type="match status" value="1"/>
</dbReference>
<sequence length="691" mass="77265">MAADGCDPSDMEANTRNAAQRRRVHPRAEDGDWLKQPLPELHKDFYLKHPDPSLQCEQFCWGNLEAAHPVIGKRSAQEADEYRRAHGIIVQTVRGRPAPKPFQTFQETSFPDFVEEVAMELFSTEAAGALPFAVQAQAWPCALSGADLIAIAPTGSGKTLAFLLPALVHIMAQPPLLAGEGPIALILEPTRELAMQTHSVAQQFCSRTRGEDRLRAGVVFGGIAAEMQTPAEREPDFGCWPEVLVATPGRLFELISMKRWISAKRISYVVLDEADHLLSPGTWLIQIKELLKWIRPDRQLLLFSATWPHDAERAASDLCGEELVRIRVNPAVPSIPQEVKLFPDSFDGGYENKLAELLRWIEQDLQAEESLLVFCSNPRVASEIAKHPKVKRVVGDSVAVLDHHEPNEPSKYRSFIQGRIRMLVSTFQLAGRGLDFQDTTVTLSLAIVLFDFPSSIGDYANCIGRTARPGQKGGRVYAFLPEGRFWIAGELIALLEHCGQKVPKALTEQNDQDQKYLSEMQASMLQLQNDKDNFKPPQLCGGEFNAETKVWKLPSKTPSYRRKLVHLLADELGVPHVSYGDGPSRRLYLSHERSALPDKYFIEGEEVVILGRERPKLFGTVADPHIIRRSRGILVYLSDTKYGEYPVDVPVDNVWPAGTEPADDAQRPYTEHNSHHRQPWKGSGGKGYRGY</sequence>
<dbReference type="GO" id="GO:0016787">
    <property type="term" value="F:hydrolase activity"/>
    <property type="evidence" value="ECO:0007669"/>
    <property type="project" value="UniProtKB-KW"/>
</dbReference>
<dbReference type="Pfam" id="PF00270">
    <property type="entry name" value="DEAD"/>
    <property type="match status" value="1"/>
</dbReference>
<protein>
    <recommendedName>
        <fullName evidence="1">RNA helicase</fullName>
        <ecNumber evidence="1">3.6.4.13</ecNumber>
    </recommendedName>
</protein>
<evidence type="ECO:0000256" key="1">
    <source>
        <dbReference type="ARBA" id="ARBA00012552"/>
    </source>
</evidence>
<dbReference type="SUPFAM" id="SSF82708">
    <property type="entry name" value="R3H domain"/>
    <property type="match status" value="1"/>
</dbReference>
<evidence type="ECO:0000256" key="4">
    <source>
        <dbReference type="ARBA" id="ARBA00022806"/>
    </source>
</evidence>
<evidence type="ECO:0000259" key="9">
    <source>
        <dbReference type="PROSITE" id="PS51194"/>
    </source>
</evidence>
<dbReference type="Pfam" id="PF00271">
    <property type="entry name" value="Helicase_C"/>
    <property type="match status" value="1"/>
</dbReference>
<dbReference type="SUPFAM" id="SSF52540">
    <property type="entry name" value="P-loop containing nucleoside triphosphate hydrolases"/>
    <property type="match status" value="2"/>
</dbReference>
<dbReference type="InterPro" id="IPR001374">
    <property type="entry name" value="R3H_dom"/>
</dbReference>
<accession>A0AA36MRL7</accession>
<dbReference type="EMBL" id="CAUJNA010000809">
    <property type="protein sequence ID" value="CAJ1381437.1"/>
    <property type="molecule type" value="Genomic_DNA"/>
</dbReference>
<keyword evidence="2" id="KW-0547">Nucleotide-binding</keyword>
<dbReference type="PANTHER" id="PTHR47958">
    <property type="entry name" value="ATP-DEPENDENT RNA HELICASE DBP3"/>
    <property type="match status" value="1"/>
</dbReference>
<dbReference type="PROSITE" id="PS51061">
    <property type="entry name" value="R3H"/>
    <property type="match status" value="1"/>
</dbReference>